<evidence type="ECO:0000313" key="2">
    <source>
        <dbReference type="EMBL" id="KDQ26482.1"/>
    </source>
</evidence>
<reference evidence="3" key="1">
    <citation type="journal article" date="2014" name="Proc. Natl. Acad. Sci. U.S.A.">
        <title>Extensive sampling of basidiomycete genomes demonstrates inadequacy of the white-rot/brown-rot paradigm for wood decay fungi.</title>
        <authorList>
            <person name="Riley R."/>
            <person name="Salamov A.A."/>
            <person name="Brown D.W."/>
            <person name="Nagy L.G."/>
            <person name="Floudas D."/>
            <person name="Held B.W."/>
            <person name="Levasseur A."/>
            <person name="Lombard V."/>
            <person name="Morin E."/>
            <person name="Otillar R."/>
            <person name="Lindquist E.A."/>
            <person name="Sun H."/>
            <person name="LaButti K.M."/>
            <person name="Schmutz J."/>
            <person name="Jabbour D."/>
            <person name="Luo H."/>
            <person name="Baker S.E."/>
            <person name="Pisabarro A.G."/>
            <person name="Walton J.D."/>
            <person name="Blanchette R.A."/>
            <person name="Henrissat B."/>
            <person name="Martin F."/>
            <person name="Cullen D."/>
            <person name="Hibbett D.S."/>
            <person name="Grigoriev I.V."/>
        </authorList>
    </citation>
    <scope>NUCLEOTIDE SEQUENCE [LARGE SCALE GENOMIC DNA]</scope>
    <source>
        <strain evidence="3">PC15</strain>
    </source>
</reference>
<feature type="compositionally biased region" description="Basic residues" evidence="1">
    <location>
        <begin position="29"/>
        <end position="38"/>
    </location>
</feature>
<evidence type="ECO:0000256" key="1">
    <source>
        <dbReference type="SAM" id="MobiDB-lite"/>
    </source>
</evidence>
<evidence type="ECO:0000313" key="3">
    <source>
        <dbReference type="Proteomes" id="UP000027073"/>
    </source>
</evidence>
<feature type="region of interest" description="Disordered" evidence="1">
    <location>
        <begin position="74"/>
        <end position="145"/>
    </location>
</feature>
<dbReference type="AlphaFoldDB" id="A0A067NQV5"/>
<protein>
    <submittedName>
        <fullName evidence="2">Uncharacterized protein</fullName>
    </submittedName>
</protein>
<accession>A0A067NQV5</accession>
<name>A0A067NQV5_PLEO1</name>
<dbReference type="HOGENOM" id="CLU_1787623_0_0_1"/>
<dbReference type="VEuPathDB" id="FungiDB:PLEOSDRAFT_156478"/>
<feature type="compositionally biased region" description="Low complexity" evidence="1">
    <location>
        <begin position="90"/>
        <end position="111"/>
    </location>
</feature>
<feature type="compositionally biased region" description="Basic and acidic residues" evidence="1">
    <location>
        <begin position="74"/>
        <end position="83"/>
    </location>
</feature>
<dbReference type="EMBL" id="KL198009">
    <property type="protein sequence ID" value="KDQ26482.1"/>
    <property type="molecule type" value="Genomic_DNA"/>
</dbReference>
<dbReference type="InParanoid" id="A0A067NQV5"/>
<sequence length="145" mass="16147">MFRLRMFEASTCTTTHQGVSTPNSQTVSWHRKRARPRHVPTPNTTQLPHLPLKRLPLTTNGLLRTHVALSFPVERDAIDRPQEPRTSAFTTRATPPLPSTSTATYYPSNSAPAPRTPKSPLRPQNGQRRLYTPITPPNAAQNPAP</sequence>
<organism evidence="2 3">
    <name type="scientific">Pleurotus ostreatus (strain PC15)</name>
    <name type="common">Oyster mushroom</name>
    <dbReference type="NCBI Taxonomy" id="1137138"/>
    <lineage>
        <taxon>Eukaryota</taxon>
        <taxon>Fungi</taxon>
        <taxon>Dikarya</taxon>
        <taxon>Basidiomycota</taxon>
        <taxon>Agaricomycotina</taxon>
        <taxon>Agaricomycetes</taxon>
        <taxon>Agaricomycetidae</taxon>
        <taxon>Agaricales</taxon>
        <taxon>Pleurotineae</taxon>
        <taxon>Pleurotaceae</taxon>
        <taxon>Pleurotus</taxon>
    </lineage>
</organism>
<proteinExistence type="predicted"/>
<feature type="region of interest" description="Disordered" evidence="1">
    <location>
        <begin position="15"/>
        <end position="49"/>
    </location>
</feature>
<gene>
    <name evidence="2" type="ORF">PLEOSDRAFT_156478</name>
</gene>
<dbReference type="Proteomes" id="UP000027073">
    <property type="component" value="Unassembled WGS sequence"/>
</dbReference>
<feature type="compositionally biased region" description="Polar residues" evidence="1">
    <location>
        <begin position="15"/>
        <end position="28"/>
    </location>
</feature>